<dbReference type="GeneID" id="9597479"/>
<organism evidence="2">
    <name type="scientific">Schizophyllum commune (strain H4-8 / FGSC 9210)</name>
    <name type="common">Split gill fungus</name>
    <dbReference type="NCBI Taxonomy" id="578458"/>
    <lineage>
        <taxon>Eukaryota</taxon>
        <taxon>Fungi</taxon>
        <taxon>Dikarya</taxon>
        <taxon>Basidiomycota</taxon>
        <taxon>Agaricomycotina</taxon>
        <taxon>Agaricomycetes</taxon>
        <taxon>Agaricomycetidae</taxon>
        <taxon>Agaricales</taxon>
        <taxon>Schizophyllaceae</taxon>
        <taxon>Schizophyllum</taxon>
    </lineage>
</organism>
<gene>
    <name evidence="1" type="ORF">SCHCODRAFT_71742</name>
</gene>
<keyword evidence="2" id="KW-1185">Reference proteome</keyword>
<sequence>MALVKTPMKLRTVVQFVKPHASARDWRTVLWFTLDHPVPSAIPGAGRYTNGDVSTLPWSYTLSTIPTLLRDGADSPVSKWYTVPSTDATPYPVLPIACPNLALYLQAALDESRRATGDATVGPKKLARMVESCYPNDVRLNATEEPADRRSMGGRLLAKFGKGTKAKKGRGGGNEETFELVTPFVPDEWG</sequence>
<evidence type="ECO:0000313" key="2">
    <source>
        <dbReference type="Proteomes" id="UP000007431"/>
    </source>
</evidence>
<dbReference type="eggNOG" id="ENOG502SHKY">
    <property type="taxonomic scope" value="Eukaryota"/>
</dbReference>
<dbReference type="EMBL" id="GL377302">
    <property type="protein sequence ID" value="EFJ01601.1"/>
    <property type="molecule type" value="Genomic_DNA"/>
</dbReference>
<dbReference type="VEuPathDB" id="FungiDB:SCHCODRAFT_02621632"/>
<dbReference type="OrthoDB" id="3269480at2759"/>
<name>D8PPD3_SCHCM</name>
<evidence type="ECO:0000313" key="1">
    <source>
        <dbReference type="EMBL" id="EFJ01601.1"/>
    </source>
</evidence>
<dbReference type="OMA" id="CYPNDSE"/>
<dbReference type="AlphaFoldDB" id="D8PPD3"/>
<reference evidence="1 2" key="1">
    <citation type="journal article" date="2010" name="Nat. Biotechnol.">
        <title>Genome sequence of the model mushroom Schizophyllum commune.</title>
        <authorList>
            <person name="Ohm R.A."/>
            <person name="de Jong J.F."/>
            <person name="Lugones L.G."/>
            <person name="Aerts A."/>
            <person name="Kothe E."/>
            <person name="Stajich J.E."/>
            <person name="de Vries R.P."/>
            <person name="Record E."/>
            <person name="Levasseur A."/>
            <person name="Baker S.E."/>
            <person name="Bartholomew K.A."/>
            <person name="Coutinho P.M."/>
            <person name="Erdmann S."/>
            <person name="Fowler T.J."/>
            <person name="Gathman A.C."/>
            <person name="Lombard V."/>
            <person name="Henrissat B."/>
            <person name="Knabe N."/>
            <person name="Kuees U."/>
            <person name="Lilly W.W."/>
            <person name="Lindquist E."/>
            <person name="Lucas S."/>
            <person name="Magnuson J.K."/>
            <person name="Piumi F."/>
            <person name="Raudaskoski M."/>
            <person name="Salamov A."/>
            <person name="Schmutz J."/>
            <person name="Schwarze F.W.M.R."/>
            <person name="vanKuyk P.A."/>
            <person name="Horton J.S."/>
            <person name="Grigoriev I.V."/>
            <person name="Woesten H.A.B."/>
        </authorList>
    </citation>
    <scope>NUCLEOTIDE SEQUENCE [LARGE SCALE GENOMIC DNA]</scope>
    <source>
        <strain evidence="2">H4-8 / FGSC 9210</strain>
    </source>
</reference>
<protein>
    <submittedName>
        <fullName evidence="1">Expressed protein</fullName>
    </submittedName>
</protein>
<dbReference type="RefSeq" id="XP_003036503.1">
    <property type="nucleotide sequence ID" value="XM_003036457.1"/>
</dbReference>
<proteinExistence type="predicted"/>
<dbReference type="HOGENOM" id="CLU_1489221_0_0_1"/>
<dbReference type="Proteomes" id="UP000007431">
    <property type="component" value="Unassembled WGS sequence"/>
</dbReference>
<dbReference type="KEGG" id="scm:SCHCO_02621632"/>
<accession>D8PPD3</accession>
<dbReference type="InParanoid" id="D8PPD3"/>